<dbReference type="PANTHER" id="PTHR43798">
    <property type="entry name" value="MONOACYLGLYCEROL LIPASE"/>
    <property type="match status" value="1"/>
</dbReference>
<proteinExistence type="predicted"/>
<evidence type="ECO:0000313" key="2">
    <source>
        <dbReference type="EMBL" id="SMX23060.1"/>
    </source>
</evidence>
<dbReference type="Gene3D" id="3.40.50.1820">
    <property type="entry name" value="alpha/beta hydrolase"/>
    <property type="match status" value="1"/>
</dbReference>
<dbReference type="PANTHER" id="PTHR43798:SF6">
    <property type="entry name" value="HYDROLASE, PUTATIVE (AFU_ORTHOLOGUE AFUA_4G13070)-RELATED"/>
    <property type="match status" value="1"/>
</dbReference>
<organism evidence="2 3">
    <name type="scientific">Boseongicola aestuarii</name>
    <dbReference type="NCBI Taxonomy" id="1470561"/>
    <lineage>
        <taxon>Bacteria</taxon>
        <taxon>Pseudomonadati</taxon>
        <taxon>Pseudomonadota</taxon>
        <taxon>Alphaproteobacteria</taxon>
        <taxon>Rhodobacterales</taxon>
        <taxon>Paracoccaceae</taxon>
        <taxon>Boseongicola</taxon>
    </lineage>
</organism>
<gene>
    <name evidence="2" type="ORF">BOA8489_01161</name>
</gene>
<dbReference type="SUPFAM" id="SSF53474">
    <property type="entry name" value="alpha/beta-Hydrolases"/>
    <property type="match status" value="1"/>
</dbReference>
<sequence>MLHHVTVGNGTPLVILHGVRLDHRHMIESLEPVFENLDGWQRIYVDLPGHGQSPADNAIRSMDDVLEALVVFTDAILPGQRFGVIGESRGSYLARGMAHKRPNAALGLGLIVPGGNPGTDPARLPPHQVLMPDASLREGLADNQVYRFENLMVIQNQRLLDQAAKAKIPAMALFDAEQEDRVFQAFHFQHALNGEAERHDGPSVIIVGRQDAMSGYLDGIDLLNAYHRASLAVLDTAGHAVAWERPEVFQALMRNWLDRLQHSLI</sequence>
<dbReference type="InterPro" id="IPR050266">
    <property type="entry name" value="AB_hydrolase_sf"/>
</dbReference>
<evidence type="ECO:0000259" key="1">
    <source>
        <dbReference type="Pfam" id="PF00561"/>
    </source>
</evidence>
<dbReference type="Pfam" id="PF00561">
    <property type="entry name" value="Abhydrolase_1"/>
    <property type="match status" value="1"/>
</dbReference>
<feature type="domain" description="AB hydrolase-1" evidence="1">
    <location>
        <begin position="12"/>
        <end position="246"/>
    </location>
</feature>
<protein>
    <submittedName>
        <fullName evidence="2">2-succinyl-6-hydroxy-2, 4-cyclohexadiene-1-carboxylate synthase</fullName>
    </submittedName>
</protein>
<evidence type="ECO:0000313" key="3">
    <source>
        <dbReference type="Proteomes" id="UP000201838"/>
    </source>
</evidence>
<dbReference type="RefSeq" id="WP_093973001.1">
    <property type="nucleotide sequence ID" value="NZ_FXXQ01000002.1"/>
</dbReference>
<dbReference type="InterPro" id="IPR029058">
    <property type="entry name" value="AB_hydrolase_fold"/>
</dbReference>
<dbReference type="OrthoDB" id="9804723at2"/>
<dbReference type="Proteomes" id="UP000201838">
    <property type="component" value="Unassembled WGS sequence"/>
</dbReference>
<reference evidence="2 3" key="1">
    <citation type="submission" date="2017-05" db="EMBL/GenBank/DDBJ databases">
        <authorList>
            <person name="Song R."/>
            <person name="Chenine A.L."/>
            <person name="Ruprecht R.M."/>
        </authorList>
    </citation>
    <scope>NUCLEOTIDE SEQUENCE [LARGE SCALE GENOMIC DNA]</scope>
    <source>
        <strain evidence="2 3">CECT 8489</strain>
    </source>
</reference>
<accession>A0A238IZ77</accession>
<dbReference type="EMBL" id="FXXQ01000002">
    <property type="protein sequence ID" value="SMX23060.1"/>
    <property type="molecule type" value="Genomic_DNA"/>
</dbReference>
<name>A0A238IZ77_9RHOB</name>
<keyword evidence="3" id="KW-1185">Reference proteome</keyword>
<dbReference type="AlphaFoldDB" id="A0A238IZ77"/>
<dbReference type="InterPro" id="IPR000073">
    <property type="entry name" value="AB_hydrolase_1"/>
</dbReference>